<dbReference type="Proteomes" id="UP000509346">
    <property type="component" value="Chromosome"/>
</dbReference>
<evidence type="ECO:0000313" key="3">
    <source>
        <dbReference type="Proteomes" id="UP000509346"/>
    </source>
</evidence>
<sequence>MDHEDSGLLESYHSRVLEFKRSVEHALPYGEPLSVALIAFMVTTLLLLFLLNVIGFVVPSALPYWAQATPYAVGIFAGYTGWKYTRL</sequence>
<gene>
    <name evidence="2" type="ORF">HZS54_11860</name>
</gene>
<keyword evidence="1" id="KW-0472">Membrane</keyword>
<proteinExistence type="predicted"/>
<keyword evidence="3" id="KW-1185">Reference proteome</keyword>
<reference evidence="2 3" key="1">
    <citation type="submission" date="2020-07" db="EMBL/GenBank/DDBJ databases">
        <title>Halosimplex litoreum sp. nov. and Halosimplex rubrum sp. nov., isolated from different salt environments.</title>
        <authorList>
            <person name="Cui H."/>
        </authorList>
    </citation>
    <scope>NUCLEOTIDE SEQUENCE [LARGE SCALE GENOMIC DNA]</scope>
    <source>
        <strain evidence="2 3">R2</strain>
    </source>
</reference>
<name>A0A7D5P6Y3_9EURY</name>
<dbReference type="RefSeq" id="WP_179922731.1">
    <property type="nucleotide sequence ID" value="NZ_CP058909.1"/>
</dbReference>
<accession>A0A7D5P6Y3</accession>
<dbReference type="AlphaFoldDB" id="A0A7D5P6Y3"/>
<organism evidence="2 3">
    <name type="scientific">Halosimplex pelagicum</name>
    <dbReference type="NCBI Taxonomy" id="869886"/>
    <lineage>
        <taxon>Archaea</taxon>
        <taxon>Methanobacteriati</taxon>
        <taxon>Methanobacteriota</taxon>
        <taxon>Stenosarchaea group</taxon>
        <taxon>Halobacteria</taxon>
        <taxon>Halobacteriales</taxon>
        <taxon>Haloarculaceae</taxon>
        <taxon>Halosimplex</taxon>
    </lineage>
</organism>
<evidence type="ECO:0000313" key="2">
    <source>
        <dbReference type="EMBL" id="QLH82263.1"/>
    </source>
</evidence>
<evidence type="ECO:0000256" key="1">
    <source>
        <dbReference type="SAM" id="Phobius"/>
    </source>
</evidence>
<dbReference type="EMBL" id="CP058909">
    <property type="protein sequence ID" value="QLH82263.1"/>
    <property type="molecule type" value="Genomic_DNA"/>
</dbReference>
<feature type="transmembrane region" description="Helical" evidence="1">
    <location>
        <begin position="35"/>
        <end position="58"/>
    </location>
</feature>
<keyword evidence="1" id="KW-0812">Transmembrane</keyword>
<keyword evidence="1" id="KW-1133">Transmembrane helix</keyword>
<protein>
    <submittedName>
        <fullName evidence="2">Uncharacterized protein</fullName>
    </submittedName>
</protein>
<dbReference type="KEGG" id="hpel:HZS54_11860"/>
<dbReference type="GeneID" id="56083295"/>